<feature type="transmembrane region" description="Helical" evidence="1">
    <location>
        <begin position="115"/>
        <end position="134"/>
    </location>
</feature>
<keyword evidence="1" id="KW-1133">Transmembrane helix</keyword>
<evidence type="ECO:0000313" key="2">
    <source>
        <dbReference type="EMBL" id="CAH9082140.1"/>
    </source>
</evidence>
<proteinExistence type="predicted"/>
<dbReference type="Proteomes" id="UP001152484">
    <property type="component" value="Unassembled WGS sequence"/>
</dbReference>
<accession>A0A9P0YYQ2</accession>
<name>A0A9P0YYQ2_CUSEU</name>
<organism evidence="2 3">
    <name type="scientific">Cuscuta europaea</name>
    <name type="common">European dodder</name>
    <dbReference type="NCBI Taxonomy" id="41803"/>
    <lineage>
        <taxon>Eukaryota</taxon>
        <taxon>Viridiplantae</taxon>
        <taxon>Streptophyta</taxon>
        <taxon>Embryophyta</taxon>
        <taxon>Tracheophyta</taxon>
        <taxon>Spermatophyta</taxon>
        <taxon>Magnoliopsida</taxon>
        <taxon>eudicotyledons</taxon>
        <taxon>Gunneridae</taxon>
        <taxon>Pentapetalae</taxon>
        <taxon>asterids</taxon>
        <taxon>lamiids</taxon>
        <taxon>Solanales</taxon>
        <taxon>Convolvulaceae</taxon>
        <taxon>Cuscuteae</taxon>
        <taxon>Cuscuta</taxon>
        <taxon>Cuscuta subgen. Cuscuta</taxon>
    </lineage>
</organism>
<evidence type="ECO:0000313" key="3">
    <source>
        <dbReference type="Proteomes" id="UP001152484"/>
    </source>
</evidence>
<protein>
    <submittedName>
        <fullName evidence="2">Uncharacterized protein</fullName>
    </submittedName>
</protein>
<evidence type="ECO:0000256" key="1">
    <source>
        <dbReference type="SAM" id="Phobius"/>
    </source>
</evidence>
<comment type="caution">
    <text evidence="2">The sequence shown here is derived from an EMBL/GenBank/DDBJ whole genome shotgun (WGS) entry which is preliminary data.</text>
</comment>
<sequence length="136" mass="14741">MKEMMWFGRRARCKVKESLDDLRQECHCARRPTQSLKGVTDRTVVTEIRCQVSLNVNDGCLGVESLNIVGGRVTGQLPANIVRQHSHWTRAGVTRDVCGGCVPAVMPAAAILSSAATAVIATVILPAVMVKWWLGG</sequence>
<dbReference type="AlphaFoldDB" id="A0A9P0YYQ2"/>
<gene>
    <name evidence="2" type="ORF">CEURO_LOCUS8137</name>
</gene>
<keyword evidence="1" id="KW-0472">Membrane</keyword>
<keyword evidence="3" id="KW-1185">Reference proteome</keyword>
<keyword evidence="1" id="KW-0812">Transmembrane</keyword>
<reference evidence="2" key="1">
    <citation type="submission" date="2022-07" db="EMBL/GenBank/DDBJ databases">
        <authorList>
            <person name="Macas J."/>
            <person name="Novak P."/>
            <person name="Neumann P."/>
        </authorList>
    </citation>
    <scope>NUCLEOTIDE SEQUENCE</scope>
</reference>
<dbReference type="EMBL" id="CAMAPE010000015">
    <property type="protein sequence ID" value="CAH9082140.1"/>
    <property type="molecule type" value="Genomic_DNA"/>
</dbReference>